<organism evidence="2 3">
    <name type="scientific">Microlunatus elymi</name>
    <dbReference type="NCBI Taxonomy" id="2596828"/>
    <lineage>
        <taxon>Bacteria</taxon>
        <taxon>Bacillati</taxon>
        <taxon>Actinomycetota</taxon>
        <taxon>Actinomycetes</taxon>
        <taxon>Propionibacteriales</taxon>
        <taxon>Propionibacteriaceae</taxon>
        <taxon>Microlunatus</taxon>
    </lineage>
</organism>
<dbReference type="EMBL" id="CP041692">
    <property type="protein sequence ID" value="QDP94703.1"/>
    <property type="molecule type" value="Genomic_DNA"/>
</dbReference>
<evidence type="ECO:0000313" key="3">
    <source>
        <dbReference type="Proteomes" id="UP000319263"/>
    </source>
</evidence>
<dbReference type="AlphaFoldDB" id="A0A516PU77"/>
<name>A0A516PU77_9ACTN</name>
<reference evidence="2 3" key="1">
    <citation type="submission" date="2019-07" db="EMBL/GenBank/DDBJ databases">
        <title>Microlunatus dokdonensis sp. nov. isolated from the rhizospheric soil of the wild plant Elymus tsukushiensis.</title>
        <authorList>
            <person name="Ghim S.-Y."/>
            <person name="Hwang Y.-J."/>
            <person name="Son J.-S."/>
            <person name="Shin J.-H."/>
        </authorList>
    </citation>
    <scope>NUCLEOTIDE SEQUENCE [LARGE SCALE GENOMIC DNA]</scope>
    <source>
        <strain evidence="2 3">KUDC0627</strain>
    </source>
</reference>
<feature type="transmembrane region" description="Helical" evidence="1">
    <location>
        <begin position="37"/>
        <end position="60"/>
    </location>
</feature>
<protein>
    <submittedName>
        <fullName evidence="2">Uncharacterized protein</fullName>
    </submittedName>
</protein>
<accession>A0A516PU77</accession>
<evidence type="ECO:0000313" key="2">
    <source>
        <dbReference type="EMBL" id="QDP94703.1"/>
    </source>
</evidence>
<keyword evidence="3" id="KW-1185">Reference proteome</keyword>
<keyword evidence="1" id="KW-1133">Transmembrane helix</keyword>
<sequence length="225" mass="24095">MITFVVGHIVWSFGSPIAVIESCVPTRADRPWLERPGLIAMAIIYLSGAIFFSYQLVVAVGFHASAFQLIMVVLAIVAAVVAALLLPCRRRSTAERGDARSTGRSAPPPWLIGPVSLALLLGYVLVLDQWGWVGVALGSAALALLGLILIIFSRRPGWGQAHILAAAGGALLTYAIIAFWVNPEHVSRSELILGRGATLLGMLALLIFAAVRFHRAARVPEERAE</sequence>
<dbReference type="RefSeq" id="WP_143984692.1">
    <property type="nucleotide sequence ID" value="NZ_CP041692.1"/>
</dbReference>
<feature type="transmembrane region" description="Helical" evidence="1">
    <location>
        <begin position="66"/>
        <end position="88"/>
    </location>
</feature>
<feature type="transmembrane region" description="Helical" evidence="1">
    <location>
        <begin position="132"/>
        <end position="151"/>
    </location>
</feature>
<evidence type="ECO:0000256" key="1">
    <source>
        <dbReference type="SAM" id="Phobius"/>
    </source>
</evidence>
<dbReference type="Proteomes" id="UP000319263">
    <property type="component" value="Chromosome"/>
</dbReference>
<keyword evidence="1" id="KW-0812">Transmembrane</keyword>
<proteinExistence type="predicted"/>
<gene>
    <name evidence="2" type="ORF">FOE78_01140</name>
</gene>
<dbReference type="KEGG" id="mik:FOE78_01140"/>
<feature type="transmembrane region" description="Helical" evidence="1">
    <location>
        <begin position="163"/>
        <end position="181"/>
    </location>
</feature>
<keyword evidence="1" id="KW-0472">Membrane</keyword>
<feature type="transmembrane region" description="Helical" evidence="1">
    <location>
        <begin position="109"/>
        <end position="126"/>
    </location>
</feature>
<feature type="transmembrane region" description="Helical" evidence="1">
    <location>
        <begin position="193"/>
        <end position="213"/>
    </location>
</feature>
<dbReference type="OrthoDB" id="8478704at2"/>